<evidence type="ECO:0008006" key="3">
    <source>
        <dbReference type="Google" id="ProtNLM"/>
    </source>
</evidence>
<dbReference type="EMBL" id="BBNU01000013">
    <property type="protein sequence ID" value="GAL81030.1"/>
    <property type="molecule type" value="Genomic_DNA"/>
</dbReference>
<comment type="caution">
    <text evidence="1">The sequence shown here is derived from an EMBL/GenBank/DDBJ whole genome shotgun (WGS) entry which is preliminary data.</text>
</comment>
<dbReference type="AlphaFoldDB" id="A0A090WV99"/>
<gene>
    <name evidence="1" type="ORF">JCM19274_2204</name>
</gene>
<reference evidence="1 2" key="1">
    <citation type="journal article" date="2014" name="Genome Announc.">
        <title>Draft Genome Sequences of Marine Flavobacterium Algibacter lectus Strains SS8 and NR4.</title>
        <authorList>
            <person name="Takatani N."/>
            <person name="Nakanishi M."/>
            <person name="Meirelles P."/>
            <person name="Mino S."/>
            <person name="Suda W."/>
            <person name="Oshima K."/>
            <person name="Hattori M."/>
            <person name="Ohkuma M."/>
            <person name="Hosokawa M."/>
            <person name="Miyashita K."/>
            <person name="Thompson F.L."/>
            <person name="Niwa A."/>
            <person name="Sawabe T."/>
            <person name="Sawabe T."/>
        </authorList>
    </citation>
    <scope>NUCLEOTIDE SEQUENCE [LARGE SCALE GENOMIC DNA]</scope>
    <source>
        <strain evidence="2">JCM19274</strain>
    </source>
</reference>
<protein>
    <recommendedName>
        <fullName evidence="3">Nucleotidyltransferase</fullName>
    </recommendedName>
</protein>
<accession>A0A090WV99</accession>
<evidence type="ECO:0000313" key="1">
    <source>
        <dbReference type="EMBL" id="GAL81030.1"/>
    </source>
</evidence>
<dbReference type="InterPro" id="IPR043519">
    <property type="entry name" value="NT_sf"/>
</dbReference>
<dbReference type="Proteomes" id="UP000029643">
    <property type="component" value="Unassembled WGS sequence"/>
</dbReference>
<dbReference type="Pfam" id="PF08843">
    <property type="entry name" value="AbiEii"/>
    <property type="match status" value="1"/>
</dbReference>
<dbReference type="Gene3D" id="3.30.460.10">
    <property type="entry name" value="Beta Polymerase, domain 2"/>
    <property type="match status" value="1"/>
</dbReference>
<name>A0A090WV99_9FLAO</name>
<dbReference type="InterPro" id="IPR014942">
    <property type="entry name" value="AbiEii"/>
</dbReference>
<proteinExistence type="predicted"/>
<sequence>MSLDISSDKFTHPLLKPILLELTAYFQKAGISFFVIGATARDIVMELHNQQSGRLTHDLDIAITVNNWEQWQKVVEELISLENFTKDKDQKQRFIYQGKFELDIVPFGDIMKQDSKIFWPPDEDFAMSVLGFDAAEEASLKVKVDQEIEIQIASLSGIFLLKITAWKDRNHKSNKDADDIGFILENYLSINDQRAAENHYEEVYAEHQTIITGGATLLGMDVSEILKEYPEDLATIKQILIDTVDKKEHSILINQIIETHKMLTYEEVLESIQNIINQLN</sequence>
<evidence type="ECO:0000313" key="2">
    <source>
        <dbReference type="Proteomes" id="UP000029643"/>
    </source>
</evidence>
<dbReference type="RefSeq" id="WP_042499385.1">
    <property type="nucleotide sequence ID" value="NZ_BBNU01000013.1"/>
</dbReference>
<organism evidence="1 2">
    <name type="scientific">Algibacter lectus</name>
    <dbReference type="NCBI Taxonomy" id="221126"/>
    <lineage>
        <taxon>Bacteria</taxon>
        <taxon>Pseudomonadati</taxon>
        <taxon>Bacteroidota</taxon>
        <taxon>Flavobacteriia</taxon>
        <taxon>Flavobacteriales</taxon>
        <taxon>Flavobacteriaceae</taxon>
        <taxon>Algibacter</taxon>
    </lineage>
</organism>